<evidence type="ECO:0000256" key="2">
    <source>
        <dbReference type="ARBA" id="ARBA00023136"/>
    </source>
</evidence>
<dbReference type="Gene3D" id="2.40.160.50">
    <property type="entry name" value="membrane protein fhac: a member of the omp85/tpsb transporter family"/>
    <property type="match status" value="1"/>
</dbReference>
<name>A0ABW5LA17_9SPHI</name>
<dbReference type="EMBL" id="JBHULD010000025">
    <property type="protein sequence ID" value="MFD2556910.1"/>
    <property type="molecule type" value="Genomic_DNA"/>
</dbReference>
<organism evidence="5 6">
    <name type="scientific">Sphingobacterium tabacisoli</name>
    <dbReference type="NCBI Taxonomy" id="2044855"/>
    <lineage>
        <taxon>Bacteria</taxon>
        <taxon>Pseudomonadati</taxon>
        <taxon>Bacteroidota</taxon>
        <taxon>Sphingobacteriia</taxon>
        <taxon>Sphingobacteriales</taxon>
        <taxon>Sphingobacteriaceae</taxon>
        <taxon>Sphingobacterium</taxon>
    </lineage>
</organism>
<evidence type="ECO:0000313" key="5">
    <source>
        <dbReference type="EMBL" id="MFD2556910.1"/>
    </source>
</evidence>
<dbReference type="RefSeq" id="WP_210354698.1">
    <property type="nucleotide sequence ID" value="NZ_JAEQMU010000002.1"/>
</dbReference>
<dbReference type="Proteomes" id="UP001597440">
    <property type="component" value="Unassembled WGS sequence"/>
</dbReference>
<sequence length="395" mass="45158">MTKIFTRTALCVILLITTTTLWAQETVHMDSGIQDSAQTTQDSVPIKRTFFKRFVNYFEEAKKDKTQSKFDISFIGGPSYSVDTKLGLGLIASGLYRIDKQDLSLPPSDVAIYANITTNGFFAIGVQNTTIFPENKYRINYDMNFKYMPTRFYGIGYDAGAADKYSEYDEYQLGLKFDLQRKILPNTYFGLIVSAQNIRSKSFEDISFKPEESTNNTAVGAGFLLSYDSRDFIPNPSKGLFIQYEQTFFPSAFGSKDYFNTIKFTTRAYQNVWTNGLIAFDFNSEFNSEAAPWTMISKMGGARQMRGYFIGQYRDRSQLNSQVELRQKITGRHGVALWGGAGNVFSSLKKMDWSHTLPTYGLGYRWEFKNRVNVRLDYGFGKGQNGFYFNIYESF</sequence>
<reference evidence="6" key="1">
    <citation type="journal article" date="2019" name="Int. J. Syst. Evol. Microbiol.">
        <title>The Global Catalogue of Microorganisms (GCM) 10K type strain sequencing project: providing services to taxonomists for standard genome sequencing and annotation.</title>
        <authorList>
            <consortium name="The Broad Institute Genomics Platform"/>
            <consortium name="The Broad Institute Genome Sequencing Center for Infectious Disease"/>
            <person name="Wu L."/>
            <person name="Ma J."/>
        </authorList>
    </citation>
    <scope>NUCLEOTIDE SEQUENCE [LARGE SCALE GENOMIC DNA]</scope>
    <source>
        <strain evidence="6">KCTC 52298</strain>
    </source>
</reference>
<evidence type="ECO:0000259" key="4">
    <source>
        <dbReference type="Pfam" id="PF01103"/>
    </source>
</evidence>
<accession>A0ABW5LA17</accession>
<keyword evidence="6" id="KW-1185">Reference proteome</keyword>
<evidence type="ECO:0000256" key="3">
    <source>
        <dbReference type="SAM" id="SignalP"/>
    </source>
</evidence>
<evidence type="ECO:0000256" key="1">
    <source>
        <dbReference type="ARBA" id="ARBA00004370"/>
    </source>
</evidence>
<feature type="signal peptide" evidence="3">
    <location>
        <begin position="1"/>
        <end position="23"/>
    </location>
</feature>
<keyword evidence="3" id="KW-0732">Signal</keyword>
<dbReference type="Pfam" id="PF01103">
    <property type="entry name" value="Omp85"/>
    <property type="match status" value="1"/>
</dbReference>
<feature type="chain" id="PRO_5045498094" evidence="3">
    <location>
        <begin position="24"/>
        <end position="395"/>
    </location>
</feature>
<feature type="domain" description="Bacterial surface antigen (D15)" evidence="4">
    <location>
        <begin position="134"/>
        <end position="395"/>
    </location>
</feature>
<comment type="subcellular location">
    <subcellularLocation>
        <location evidence="1">Membrane</location>
    </subcellularLocation>
</comment>
<dbReference type="InterPro" id="IPR000184">
    <property type="entry name" value="Bac_surfAg_D15"/>
</dbReference>
<evidence type="ECO:0000313" key="6">
    <source>
        <dbReference type="Proteomes" id="UP001597440"/>
    </source>
</evidence>
<comment type="caution">
    <text evidence="5">The sequence shown here is derived from an EMBL/GenBank/DDBJ whole genome shotgun (WGS) entry which is preliminary data.</text>
</comment>
<proteinExistence type="predicted"/>
<gene>
    <name evidence="5" type="ORF">ACFSQW_21145</name>
</gene>
<protein>
    <submittedName>
        <fullName evidence="5">BamA/TamA family outer membrane protein</fullName>
    </submittedName>
</protein>
<keyword evidence="2" id="KW-0472">Membrane</keyword>